<accession>A0A1J7J5R1</accession>
<feature type="compositionally biased region" description="Basic and acidic residues" evidence="1">
    <location>
        <begin position="394"/>
        <end position="405"/>
    </location>
</feature>
<proteinExistence type="predicted"/>
<feature type="region of interest" description="Disordered" evidence="1">
    <location>
        <begin position="394"/>
        <end position="434"/>
    </location>
</feature>
<name>A0A1J7J5R1_9PEZI</name>
<feature type="compositionally biased region" description="Basic residues" evidence="1">
    <location>
        <begin position="410"/>
        <end position="420"/>
    </location>
</feature>
<feature type="region of interest" description="Disordered" evidence="1">
    <location>
        <begin position="283"/>
        <end position="302"/>
    </location>
</feature>
<reference evidence="2 3" key="1">
    <citation type="submission" date="2016-10" db="EMBL/GenBank/DDBJ databases">
        <title>Draft genome sequence of Coniochaeta ligniaria NRRL30616, a lignocellulolytic fungus for bioabatement of inhibitors in plant biomass hydrolysates.</title>
        <authorList>
            <consortium name="DOE Joint Genome Institute"/>
            <person name="Jimenez D.J."/>
            <person name="Hector R.E."/>
            <person name="Riley R."/>
            <person name="Sun H."/>
            <person name="Grigoriev I.V."/>
            <person name="Van Elsas J.D."/>
            <person name="Nichols N.N."/>
        </authorList>
    </citation>
    <scope>NUCLEOTIDE SEQUENCE [LARGE SCALE GENOMIC DNA]</scope>
    <source>
        <strain evidence="2 3">NRRL 30616</strain>
    </source>
</reference>
<feature type="compositionally biased region" description="Basic residues" evidence="1">
    <location>
        <begin position="20"/>
        <end position="31"/>
    </location>
</feature>
<feature type="region of interest" description="Disordered" evidence="1">
    <location>
        <begin position="1"/>
        <end position="138"/>
    </location>
</feature>
<dbReference type="Proteomes" id="UP000182658">
    <property type="component" value="Unassembled WGS sequence"/>
</dbReference>
<evidence type="ECO:0000313" key="3">
    <source>
        <dbReference type="Proteomes" id="UP000182658"/>
    </source>
</evidence>
<dbReference type="AlphaFoldDB" id="A0A1J7J5R1"/>
<evidence type="ECO:0000256" key="1">
    <source>
        <dbReference type="SAM" id="MobiDB-lite"/>
    </source>
</evidence>
<sequence>MSRYSSYSSDEDSRIDVRVSRHRAPSPRRRPVIPPQGPHYIQTVDVRRERPTSYYQTGPVMLDPARTIVHTRSRSRERRSSPPSQAPAPVAPVVIHNKIYNEQSDDDYSDDSHHHRRRHTRSRSRHSRHSSVDSNDARERWELEQARRQLEELKLAQRTEREDGRVHKQYREEAELKLAKAELDEIKRREAKEKEEKRIRKEMELKRLEEERREEEEKERREKEKKLAIAEYKAKEAERVAREKEEKDRAEKEYQRRLQEDLIRAGVDEKDIEAIIKKEKIKRAAEDKKKEDDKKNGGGQVARPTYTRMSLKHLDLETLYYFKIDWEYDPVSLLGLTSRRRKRTNHPPQEPGYILIKRWVPEYEQDQLWAHTRQIRLMREHEHSDHKVVLKLEDGKKHKKSKDDDQFMWVHKKTDRRRSKSPGLLMYLAGGRPA</sequence>
<dbReference type="InParanoid" id="A0A1J7J5R1"/>
<dbReference type="STRING" id="1408157.A0A1J7J5R1"/>
<keyword evidence="3" id="KW-1185">Reference proteome</keyword>
<dbReference type="EMBL" id="KV875093">
    <property type="protein sequence ID" value="OIW34805.1"/>
    <property type="molecule type" value="Genomic_DNA"/>
</dbReference>
<protein>
    <submittedName>
        <fullName evidence="2">Uncharacterized protein</fullName>
    </submittedName>
</protein>
<evidence type="ECO:0000313" key="2">
    <source>
        <dbReference type="EMBL" id="OIW34805.1"/>
    </source>
</evidence>
<feature type="compositionally biased region" description="Basic and acidic residues" evidence="1">
    <location>
        <begin position="283"/>
        <end position="296"/>
    </location>
</feature>
<organism evidence="2 3">
    <name type="scientific">Coniochaeta ligniaria NRRL 30616</name>
    <dbReference type="NCBI Taxonomy" id="1408157"/>
    <lineage>
        <taxon>Eukaryota</taxon>
        <taxon>Fungi</taxon>
        <taxon>Dikarya</taxon>
        <taxon>Ascomycota</taxon>
        <taxon>Pezizomycotina</taxon>
        <taxon>Sordariomycetes</taxon>
        <taxon>Sordariomycetidae</taxon>
        <taxon>Coniochaetales</taxon>
        <taxon>Coniochaetaceae</taxon>
        <taxon>Coniochaeta</taxon>
    </lineage>
</organism>
<feature type="compositionally biased region" description="Basic residues" evidence="1">
    <location>
        <begin position="114"/>
        <end position="129"/>
    </location>
</feature>
<dbReference type="OrthoDB" id="5242628at2759"/>
<gene>
    <name evidence="2" type="ORF">CONLIGDRAFT_639142</name>
</gene>